<dbReference type="InterPro" id="IPR050490">
    <property type="entry name" value="Bact_solute-bd_prot1"/>
</dbReference>
<proteinExistence type="inferred from homology"/>
<sequence length="423" mass="47752">MKIIIRILISIAVLFLFHCKGPVEKKIVVTFWHAMGGPLGKTLDSLITEFNQTHPEIKVDHVGMGNYQALSQKLMATVAAKKPPTISQVFESWTEQLFRVGVLTPVEELLTEDEINELKRDIYPVFIEDNTWNGKLVTFPFNKSVPAYFYNKTLFKNEGIDHFPTNWDEFIETGKKITKDTNEDGTPDIWATAFPLSTWMFETILYQSGGRILSEDNVTPLFNKKEGIESLQFFLDILNKHRIGYLTMGYQHQDDFLAGKVAIISGSVVSYSFIMALKPDFDLGMAPVPSGRNNAVVISGTNIALFANASNEQKQAAMKFIKWFLSTEIQAKWSYGTGYVPVRIKSLEEPLMKKRIEALPELMDVISQLEFAYTEPRIAGWLGGRQILGTEGIEPALMGVKSPEEALNDCAKKIEEYLKAEKE</sequence>
<dbReference type="GO" id="GO:0055085">
    <property type="term" value="P:transmembrane transport"/>
    <property type="evidence" value="ECO:0007669"/>
    <property type="project" value="InterPro"/>
</dbReference>
<evidence type="ECO:0000256" key="5">
    <source>
        <dbReference type="ARBA" id="ARBA00022764"/>
    </source>
</evidence>
<evidence type="ECO:0000313" key="6">
    <source>
        <dbReference type="EMBL" id="GAH26835.1"/>
    </source>
</evidence>
<evidence type="ECO:0000256" key="2">
    <source>
        <dbReference type="ARBA" id="ARBA00008520"/>
    </source>
</evidence>
<evidence type="ECO:0008006" key="7">
    <source>
        <dbReference type="Google" id="ProtNLM"/>
    </source>
</evidence>
<evidence type="ECO:0000256" key="1">
    <source>
        <dbReference type="ARBA" id="ARBA00004196"/>
    </source>
</evidence>
<dbReference type="InterPro" id="IPR006059">
    <property type="entry name" value="SBP"/>
</dbReference>
<keyword evidence="3" id="KW-0813">Transport</keyword>
<dbReference type="AlphaFoldDB" id="X1F2N2"/>
<dbReference type="PROSITE" id="PS01037">
    <property type="entry name" value="SBP_BACTERIAL_1"/>
    <property type="match status" value="1"/>
</dbReference>
<keyword evidence="4" id="KW-0732">Signal</keyword>
<dbReference type="InterPro" id="IPR006061">
    <property type="entry name" value="SBP_1_CS"/>
</dbReference>
<comment type="subcellular location">
    <subcellularLocation>
        <location evidence="1">Cell envelope</location>
    </subcellularLocation>
</comment>
<comment type="caution">
    <text evidence="6">The sequence shown here is derived from an EMBL/GenBank/DDBJ whole genome shotgun (WGS) entry which is preliminary data.</text>
</comment>
<gene>
    <name evidence="6" type="ORF">S03H2_00456</name>
</gene>
<accession>X1F2N2</accession>
<dbReference type="CDD" id="cd14748">
    <property type="entry name" value="PBP2_UgpB"/>
    <property type="match status" value="1"/>
</dbReference>
<keyword evidence="5" id="KW-0574">Periplasm</keyword>
<name>X1F2N2_9ZZZZ</name>
<reference evidence="6" key="1">
    <citation type="journal article" date="2014" name="Front. Microbiol.">
        <title>High frequency of phylogenetically diverse reductive dehalogenase-homologous genes in deep subseafloor sedimentary metagenomes.</title>
        <authorList>
            <person name="Kawai M."/>
            <person name="Futagami T."/>
            <person name="Toyoda A."/>
            <person name="Takaki Y."/>
            <person name="Nishi S."/>
            <person name="Hori S."/>
            <person name="Arai W."/>
            <person name="Tsubouchi T."/>
            <person name="Morono Y."/>
            <person name="Uchiyama I."/>
            <person name="Ito T."/>
            <person name="Fujiyama A."/>
            <person name="Inagaki F."/>
            <person name="Takami H."/>
        </authorList>
    </citation>
    <scope>NUCLEOTIDE SEQUENCE</scope>
    <source>
        <strain evidence="6">Expedition CK06-06</strain>
    </source>
</reference>
<evidence type="ECO:0000256" key="3">
    <source>
        <dbReference type="ARBA" id="ARBA00022448"/>
    </source>
</evidence>
<dbReference type="SUPFAM" id="SSF53850">
    <property type="entry name" value="Periplasmic binding protein-like II"/>
    <property type="match status" value="1"/>
</dbReference>
<dbReference type="PANTHER" id="PTHR43649">
    <property type="entry name" value="ARABINOSE-BINDING PROTEIN-RELATED"/>
    <property type="match status" value="1"/>
</dbReference>
<organism evidence="6">
    <name type="scientific">marine sediment metagenome</name>
    <dbReference type="NCBI Taxonomy" id="412755"/>
    <lineage>
        <taxon>unclassified sequences</taxon>
        <taxon>metagenomes</taxon>
        <taxon>ecological metagenomes</taxon>
    </lineage>
</organism>
<protein>
    <recommendedName>
        <fullName evidence="7">ABC transporter substrate-binding protein</fullName>
    </recommendedName>
</protein>
<evidence type="ECO:0000256" key="4">
    <source>
        <dbReference type="ARBA" id="ARBA00022729"/>
    </source>
</evidence>
<dbReference type="EMBL" id="BARU01000084">
    <property type="protein sequence ID" value="GAH26835.1"/>
    <property type="molecule type" value="Genomic_DNA"/>
</dbReference>
<comment type="similarity">
    <text evidence="2">Belongs to the bacterial solute-binding protein 1 family.</text>
</comment>
<dbReference type="Pfam" id="PF13416">
    <property type="entry name" value="SBP_bac_8"/>
    <property type="match status" value="1"/>
</dbReference>
<dbReference type="PANTHER" id="PTHR43649:SF31">
    <property type="entry name" value="SN-GLYCEROL-3-PHOSPHATE-BINDING PERIPLASMIC PROTEIN UGPB"/>
    <property type="match status" value="1"/>
</dbReference>
<dbReference type="GO" id="GO:0030313">
    <property type="term" value="C:cell envelope"/>
    <property type="evidence" value="ECO:0007669"/>
    <property type="project" value="UniProtKB-SubCell"/>
</dbReference>
<dbReference type="Gene3D" id="3.40.190.10">
    <property type="entry name" value="Periplasmic binding protein-like II"/>
    <property type="match status" value="2"/>
</dbReference>